<accession>A0A8H2VHW9</accession>
<comment type="caution">
    <text evidence="2">The sequence shown here is derived from an EMBL/GenBank/DDBJ whole genome shotgun (WGS) entry which is preliminary data.</text>
</comment>
<reference evidence="2 3" key="1">
    <citation type="submission" date="2020-05" db="EMBL/GenBank/DDBJ databases">
        <authorList>
            <person name="Casaregola S."/>
            <person name="Devillers H."/>
            <person name="Grondin C."/>
        </authorList>
    </citation>
    <scope>NUCLEOTIDE SEQUENCE [LARGE SCALE GENOMIC DNA]</scope>
    <source>
        <strain evidence="2 3">CLIB 1767</strain>
    </source>
</reference>
<gene>
    <name evidence="2" type="ORF">KABA2_07S02508</name>
</gene>
<dbReference type="OrthoDB" id="203724at2759"/>
<dbReference type="EMBL" id="CAEFZW010000007">
    <property type="protein sequence ID" value="CAB4255700.1"/>
    <property type="molecule type" value="Genomic_DNA"/>
</dbReference>
<dbReference type="GeneID" id="64858758"/>
<dbReference type="RefSeq" id="XP_041407544.1">
    <property type="nucleotide sequence ID" value="XM_041551610.1"/>
</dbReference>
<evidence type="ECO:0000313" key="2">
    <source>
        <dbReference type="EMBL" id="CAB4255700.1"/>
    </source>
</evidence>
<proteinExistence type="predicted"/>
<feature type="compositionally biased region" description="Polar residues" evidence="1">
    <location>
        <begin position="119"/>
        <end position="129"/>
    </location>
</feature>
<feature type="region of interest" description="Disordered" evidence="1">
    <location>
        <begin position="119"/>
        <end position="144"/>
    </location>
</feature>
<dbReference type="AlphaFoldDB" id="A0A8H2VHW9"/>
<protein>
    <submittedName>
        <fullName evidence="2">Similar to Saccharomyces cerevisiae YDR108W TRS85 Subunit of TRAPPIII (Transport protein particle)</fullName>
    </submittedName>
</protein>
<dbReference type="PANTHER" id="PTHR12975:SF6">
    <property type="entry name" value="TRAFFICKING PROTEIN PARTICLE COMPLEX SUBUNIT 8"/>
    <property type="match status" value="1"/>
</dbReference>
<sequence length="711" mass="82980">MKNFTYEHYMNLLFHLDYCNENVIPEISRRILLHAISPVITVTSTPILDEHISETYNIDSLYMMLRFFGGCVSDRDQVNEYTNTDATSNEENTSDHSTIIKTEEDSIKNQQTNIEIDTQKSTSTLNVTKNNNRRRNRSRSNSLFQRDATQSQYIRFTKPLADLLNTRETNDMLFDYHSLEVFLENYLKMIEKHTTDETPDQLLKKSLYHTFFSLAISSTTSLSPYESFNHPIVSLIALDISKGQTYEDGRDLLISFKNLNRNIENFPAFINTNDILPVFLLCYDPTSIEQIELCSSLTKQFKKQLFVETITLPLWMTQIEGTLQVKLHQPIMSSLDEMIYFTQIEEDTKLPLKLVHSVYDILDELVHDLLLPFMHRKISFWEDSVMQPRRSLFHGSKWMKKFISKNTHQQSSTLVKDANGNLYFASSSTEFLLRKLADWSMMTSNFKNAYTTYESLSHELEEYPKYMATCLEWEAITLLMGAQSIVTVKMIKNDIVPLLDNALDTYDMSSMRAQKREDGSSSTEPFRSYETRCMILAAELFLSLSDTWTSTPYAIEYLELILSECKLGPCSQIMIWERLSDCYSLRLDPRIRHKVENDNSRKAKLKLQKHEIFENELTMQPNNQVNSTSETSNYDLVAQGLTRKRKAAFFRLLAAKKWADKKQWRQVAWCLNDIEDDYNDLSLATRKNLILYKLRDQLSNREKNTNEETTH</sequence>
<dbReference type="Pfam" id="PF12739">
    <property type="entry name" value="TRAPPC-Trs85"/>
    <property type="match status" value="1"/>
</dbReference>
<dbReference type="GO" id="GO:1990072">
    <property type="term" value="C:TRAPPIII protein complex"/>
    <property type="evidence" value="ECO:0007669"/>
    <property type="project" value="TreeGrafter"/>
</dbReference>
<dbReference type="Proteomes" id="UP000644660">
    <property type="component" value="Unassembled WGS sequence"/>
</dbReference>
<organism evidence="2 3">
    <name type="scientific">Maudiozyma barnettii</name>
    <dbReference type="NCBI Taxonomy" id="61262"/>
    <lineage>
        <taxon>Eukaryota</taxon>
        <taxon>Fungi</taxon>
        <taxon>Dikarya</taxon>
        <taxon>Ascomycota</taxon>
        <taxon>Saccharomycotina</taxon>
        <taxon>Saccharomycetes</taxon>
        <taxon>Saccharomycetales</taxon>
        <taxon>Saccharomycetaceae</taxon>
        <taxon>Maudiozyma</taxon>
    </lineage>
</organism>
<dbReference type="InterPro" id="IPR024420">
    <property type="entry name" value="TRAPP_III_complex_Trs85"/>
</dbReference>
<evidence type="ECO:0000313" key="3">
    <source>
        <dbReference type="Proteomes" id="UP000644660"/>
    </source>
</evidence>
<keyword evidence="3" id="KW-1185">Reference proteome</keyword>
<dbReference type="PANTHER" id="PTHR12975">
    <property type="entry name" value="TRANSPORT PROTEIN TRAPP"/>
    <property type="match status" value="1"/>
</dbReference>
<evidence type="ECO:0000256" key="1">
    <source>
        <dbReference type="SAM" id="MobiDB-lite"/>
    </source>
</evidence>
<name>A0A8H2VHW9_9SACH</name>